<dbReference type="Proteomes" id="UP000214588">
    <property type="component" value="Unassembled WGS sequence"/>
</dbReference>
<evidence type="ECO:0000256" key="4">
    <source>
        <dbReference type="ARBA" id="ARBA00035202"/>
    </source>
</evidence>
<protein>
    <recommendedName>
        <fullName evidence="4 5">Large ribosomal subunit protein uL10</fullName>
    </recommendedName>
</protein>
<evidence type="ECO:0000256" key="3">
    <source>
        <dbReference type="ARBA" id="ARBA00023274"/>
    </source>
</evidence>
<evidence type="ECO:0000313" key="8">
    <source>
        <dbReference type="Proteomes" id="UP000214588"/>
    </source>
</evidence>
<name>A0A226C287_9FIRM</name>
<dbReference type="EMBL" id="NIQC01000004">
    <property type="protein sequence ID" value="OWZ84500.1"/>
    <property type="molecule type" value="Genomic_DNA"/>
</dbReference>
<evidence type="ECO:0000256" key="5">
    <source>
        <dbReference type="HAMAP-Rule" id="MF_00362"/>
    </source>
</evidence>
<keyword evidence="5" id="KW-0699">rRNA-binding</keyword>
<comment type="function">
    <text evidence="5">Forms part of the ribosomal stalk, playing a central role in the interaction of the ribosome with GTP-bound translation factors.</text>
</comment>
<dbReference type="InterPro" id="IPR047865">
    <property type="entry name" value="Ribosomal_uL10_bac_type"/>
</dbReference>
<dbReference type="InterPro" id="IPR022973">
    <property type="entry name" value="Ribosomal_uL10_bac"/>
</dbReference>
<dbReference type="HAMAP" id="MF_00362">
    <property type="entry name" value="Ribosomal_uL10"/>
    <property type="match status" value="1"/>
</dbReference>
<dbReference type="GO" id="GO:0006412">
    <property type="term" value="P:translation"/>
    <property type="evidence" value="ECO:0007669"/>
    <property type="project" value="UniProtKB-UniRule"/>
</dbReference>
<evidence type="ECO:0000256" key="1">
    <source>
        <dbReference type="ARBA" id="ARBA00008889"/>
    </source>
</evidence>
<dbReference type="RefSeq" id="WP_089022831.1">
    <property type="nucleotide sequence ID" value="NZ_NIQC01000004.1"/>
</dbReference>
<dbReference type="GO" id="GO:0003735">
    <property type="term" value="F:structural constituent of ribosome"/>
    <property type="evidence" value="ECO:0007669"/>
    <property type="project" value="InterPro"/>
</dbReference>
<dbReference type="PROSITE" id="PS01109">
    <property type="entry name" value="RIBOSOMAL_L10"/>
    <property type="match status" value="1"/>
</dbReference>
<keyword evidence="2 5" id="KW-0689">Ribosomal protein</keyword>
<feature type="coiled-coil region" evidence="6">
    <location>
        <begin position="1"/>
        <end position="58"/>
    </location>
</feature>
<comment type="similarity">
    <text evidence="1 5">Belongs to the universal ribosomal protein uL10 family.</text>
</comment>
<comment type="subunit">
    <text evidence="5">Part of the ribosomal stalk of the 50S ribosomal subunit. The N-terminus interacts with L11 and the large rRNA to form the base of the stalk. The C-terminus forms an elongated spine to which L12 dimers bind in a sequential fashion forming a multimeric L10(L12)X complex.</text>
</comment>
<dbReference type="InterPro" id="IPR002363">
    <property type="entry name" value="Ribosomal_uL10_CS_bac"/>
</dbReference>
<dbReference type="Gene3D" id="3.30.70.1730">
    <property type="match status" value="1"/>
</dbReference>
<dbReference type="OrthoDB" id="9808307at2"/>
<dbReference type="InterPro" id="IPR001790">
    <property type="entry name" value="Ribosomal_uL10"/>
</dbReference>
<reference evidence="7 8" key="1">
    <citation type="submission" date="2017-06" db="EMBL/GenBank/DDBJ databases">
        <title>Draft Genome Sequence of Natranaerobius trueperi halophilic, alkalithermophilic bacteria from soda lakes.</title>
        <authorList>
            <person name="Zhao B."/>
        </authorList>
    </citation>
    <scope>NUCLEOTIDE SEQUENCE [LARGE SCALE GENOMIC DNA]</scope>
    <source>
        <strain evidence="7 8">DSM 18760</strain>
    </source>
</reference>
<keyword evidence="3 5" id="KW-0687">Ribonucleoprotein</keyword>
<evidence type="ECO:0000313" key="7">
    <source>
        <dbReference type="EMBL" id="OWZ84500.1"/>
    </source>
</evidence>
<dbReference type="CDD" id="cd05797">
    <property type="entry name" value="Ribosomal_L10"/>
    <property type="match status" value="1"/>
</dbReference>
<dbReference type="AlphaFoldDB" id="A0A226C287"/>
<dbReference type="GO" id="GO:0015934">
    <property type="term" value="C:large ribosomal subunit"/>
    <property type="evidence" value="ECO:0007669"/>
    <property type="project" value="InterPro"/>
</dbReference>
<keyword evidence="6" id="KW-0175">Coiled coil</keyword>
<dbReference type="Pfam" id="PF00466">
    <property type="entry name" value="Ribosomal_L10"/>
    <property type="match status" value="1"/>
</dbReference>
<gene>
    <name evidence="5" type="primary">rplJ</name>
    <name evidence="7" type="ORF">CDO51_03055</name>
</gene>
<sequence>MKKTRQQKEQLVQELTEKLSNSQGAVLVDYRGLDVSQMEELRGKLREAEVDFKVVKNTLTKIAAEEVGIENLDSHLEGPIGIAFGFEDPVAPAKILNDFAKDNEELELKAGILEGSVIGEDKVKELAKLPSREELLGKVAGTFQAPITGFASTCQGVIRKFVYAVEAVRKEKEEAS</sequence>
<evidence type="ECO:0000256" key="2">
    <source>
        <dbReference type="ARBA" id="ARBA00022980"/>
    </source>
</evidence>
<dbReference type="GO" id="GO:0070180">
    <property type="term" value="F:large ribosomal subunit rRNA binding"/>
    <property type="evidence" value="ECO:0007669"/>
    <property type="project" value="UniProtKB-UniRule"/>
</dbReference>
<keyword evidence="5" id="KW-0694">RNA-binding</keyword>
<dbReference type="InterPro" id="IPR043141">
    <property type="entry name" value="Ribosomal_uL10-like_sf"/>
</dbReference>
<accession>A0A226C287</accession>
<organism evidence="7 8">
    <name type="scientific">Natranaerobius trueperi</name>
    <dbReference type="NCBI Taxonomy" id="759412"/>
    <lineage>
        <taxon>Bacteria</taxon>
        <taxon>Bacillati</taxon>
        <taxon>Bacillota</taxon>
        <taxon>Clostridia</taxon>
        <taxon>Natranaerobiales</taxon>
        <taxon>Natranaerobiaceae</taxon>
        <taxon>Natranaerobius</taxon>
    </lineage>
</organism>
<dbReference type="NCBIfam" id="NF000955">
    <property type="entry name" value="PRK00099.1-1"/>
    <property type="match status" value="1"/>
</dbReference>
<dbReference type="SUPFAM" id="SSF160369">
    <property type="entry name" value="Ribosomal protein L10-like"/>
    <property type="match status" value="1"/>
</dbReference>
<keyword evidence="8" id="KW-1185">Reference proteome</keyword>
<evidence type="ECO:0000256" key="6">
    <source>
        <dbReference type="SAM" id="Coils"/>
    </source>
</evidence>
<proteinExistence type="inferred from homology"/>
<comment type="caution">
    <text evidence="7">The sequence shown here is derived from an EMBL/GenBank/DDBJ whole genome shotgun (WGS) entry which is preliminary data.</text>
</comment>
<dbReference type="Gene3D" id="6.10.250.290">
    <property type="match status" value="1"/>
</dbReference>
<dbReference type="PANTHER" id="PTHR11560">
    <property type="entry name" value="39S RIBOSOMAL PROTEIN L10, MITOCHONDRIAL"/>
    <property type="match status" value="1"/>
</dbReference>